<dbReference type="FunFam" id="1.20.1730.10:FF:000002">
    <property type="entry name" value="Sodium/proline symporter"/>
    <property type="match status" value="1"/>
</dbReference>
<evidence type="ECO:0000256" key="13">
    <source>
        <dbReference type="ARBA" id="ARBA00033708"/>
    </source>
</evidence>
<feature type="transmembrane region" description="Helical" evidence="15">
    <location>
        <begin position="20"/>
        <end position="38"/>
    </location>
</feature>
<dbReference type="GO" id="GO:0015193">
    <property type="term" value="F:L-proline transmembrane transporter activity"/>
    <property type="evidence" value="ECO:0007669"/>
    <property type="project" value="TreeGrafter"/>
</dbReference>
<evidence type="ECO:0000256" key="2">
    <source>
        <dbReference type="ARBA" id="ARBA00006434"/>
    </source>
</evidence>
<evidence type="ECO:0000256" key="11">
    <source>
        <dbReference type="ARBA" id="ARBA00023136"/>
    </source>
</evidence>
<evidence type="ECO:0000256" key="7">
    <source>
        <dbReference type="ARBA" id="ARBA00022970"/>
    </source>
</evidence>
<dbReference type="GO" id="GO:0005298">
    <property type="term" value="F:proline:sodium symporter activity"/>
    <property type="evidence" value="ECO:0007669"/>
    <property type="project" value="UniProtKB-UniRule"/>
</dbReference>
<dbReference type="InterPro" id="IPR011851">
    <property type="entry name" value="Na/Pro_symporter"/>
</dbReference>
<evidence type="ECO:0000313" key="17">
    <source>
        <dbReference type="Proteomes" id="UP000579136"/>
    </source>
</evidence>
<comment type="similarity">
    <text evidence="2 14">Belongs to the sodium:solute symporter (SSF) (TC 2.A.21) family.</text>
</comment>
<feature type="transmembrane region" description="Helical" evidence="15">
    <location>
        <begin position="328"/>
        <end position="361"/>
    </location>
</feature>
<dbReference type="PANTHER" id="PTHR48086:SF3">
    <property type="entry name" value="SODIUM_PROLINE SYMPORTER"/>
    <property type="match status" value="1"/>
</dbReference>
<evidence type="ECO:0000256" key="9">
    <source>
        <dbReference type="ARBA" id="ARBA00023053"/>
    </source>
</evidence>
<evidence type="ECO:0000256" key="8">
    <source>
        <dbReference type="ARBA" id="ARBA00022989"/>
    </source>
</evidence>
<keyword evidence="7 15" id="KW-0029">Amino-acid transport</keyword>
<feature type="transmembrane region" description="Helical" evidence="15">
    <location>
        <begin position="137"/>
        <end position="154"/>
    </location>
</feature>
<keyword evidence="6 15" id="KW-0769">Symport</keyword>
<dbReference type="EMBL" id="JACHHF010000003">
    <property type="protein sequence ID" value="MBB5175845.1"/>
    <property type="molecule type" value="Genomic_DNA"/>
</dbReference>
<comment type="subcellular location">
    <subcellularLocation>
        <location evidence="1 15">Cell membrane</location>
        <topology evidence="1 15">Multi-pass membrane protein</topology>
    </subcellularLocation>
</comment>
<keyword evidence="17" id="KW-1185">Reference proteome</keyword>
<evidence type="ECO:0000256" key="15">
    <source>
        <dbReference type="RuleBase" id="RU366012"/>
    </source>
</evidence>
<dbReference type="AlphaFoldDB" id="A0A9Q2CZF4"/>
<feature type="transmembrane region" description="Helical" evidence="15">
    <location>
        <begin position="414"/>
        <end position="433"/>
    </location>
</feature>
<keyword evidence="8 15" id="KW-1133">Transmembrane helix</keyword>
<comment type="caution">
    <text evidence="16">The sequence shown here is derived from an EMBL/GenBank/DDBJ whole genome shotgun (WGS) entry which is preliminary data.</text>
</comment>
<feature type="transmembrane region" description="Helical" evidence="15">
    <location>
        <begin position="475"/>
        <end position="493"/>
    </location>
</feature>
<keyword evidence="5 15" id="KW-0812">Transmembrane</keyword>
<dbReference type="PROSITE" id="PS50283">
    <property type="entry name" value="NA_SOLUT_SYMP_3"/>
    <property type="match status" value="1"/>
</dbReference>
<feature type="transmembrane region" description="Helical" evidence="15">
    <location>
        <begin position="382"/>
        <end position="402"/>
    </location>
</feature>
<keyword evidence="12 15" id="KW-0739">Sodium transport</keyword>
<dbReference type="InterPro" id="IPR001734">
    <property type="entry name" value="Na/solute_symporter"/>
</dbReference>
<sequence>MLLLGATRVRDAVTLDWQTYVMIVLYFLILLFIGWYSYKKSTDDLNEYMLGGRNIGPYVTALSAGAADMSGWMIMGLPGEVYSVGLSAAWLAIGLTVGAYINYFVVAPRLRVYTEVANDSITIPEFFNNRLSDNTNLIKIISGLIIVVFFTLYVNSGLVAGGRLFESAFGTSYHFGLILIGIIIIVYTFFGGYLAVSLTDFFQGVIMLIAMVMVPIVAMLQLSGLDTLSQAAELKPTNLDWFKGTTVIGIISFIAWGLGYFGQPHIIVRFMSVQNVKKLRTARRFGISWMAVSLVGAVLVGLTGITFVNSNDLVLEDPETIFILMGQLLFHPLVGGFLLAAILAAIMSTIASQLIVTSSALTEDFYKLIRGRDKADTNKKEFVMVGRFSVLLVAAVAMVIAWNPNSTILDLVGNAWAGFGAAFGPIVILSLYWKGLTRTGAISGMVAASITVILWIVVISPMGETGSDFWNLYEILPGFIVNLVVTVIVSLFTKKPEQNVEEELNIVKEKIRQDLAQ</sequence>
<evidence type="ECO:0000313" key="16">
    <source>
        <dbReference type="EMBL" id="MBB5175845.1"/>
    </source>
</evidence>
<feature type="transmembrane region" description="Helical" evidence="15">
    <location>
        <begin position="445"/>
        <end position="463"/>
    </location>
</feature>
<feature type="transmembrane region" description="Helical" evidence="15">
    <location>
        <begin position="81"/>
        <end position="105"/>
    </location>
</feature>
<comment type="function">
    <text evidence="15">Catalyzes the sodium-dependent uptake of extracellular L-proline.</text>
</comment>
<dbReference type="CDD" id="cd11475">
    <property type="entry name" value="SLC5sbd_PutP"/>
    <property type="match status" value="1"/>
</dbReference>
<dbReference type="InterPro" id="IPR050277">
    <property type="entry name" value="Sodium:Solute_Symporter"/>
</dbReference>
<keyword evidence="10 15" id="KW-0406">Ion transport</keyword>
<dbReference type="Proteomes" id="UP000579136">
    <property type="component" value="Unassembled WGS sequence"/>
</dbReference>
<evidence type="ECO:0000256" key="4">
    <source>
        <dbReference type="ARBA" id="ARBA00022475"/>
    </source>
</evidence>
<protein>
    <recommendedName>
        <fullName evidence="15">Sodium/proline symporter</fullName>
    </recommendedName>
    <alternativeName>
        <fullName evidence="15">Proline permease</fullName>
    </alternativeName>
</protein>
<evidence type="ECO:0000256" key="1">
    <source>
        <dbReference type="ARBA" id="ARBA00004651"/>
    </source>
</evidence>
<feature type="transmembrane region" description="Helical" evidence="15">
    <location>
        <begin position="58"/>
        <end position="75"/>
    </location>
</feature>
<dbReference type="GO" id="GO:0015824">
    <property type="term" value="P:proline transport"/>
    <property type="evidence" value="ECO:0007669"/>
    <property type="project" value="UniProtKB-UniRule"/>
</dbReference>
<dbReference type="PANTHER" id="PTHR48086">
    <property type="entry name" value="SODIUM/PROLINE SYMPORTER-RELATED"/>
    <property type="match status" value="1"/>
</dbReference>
<dbReference type="GO" id="GO:0031402">
    <property type="term" value="F:sodium ion binding"/>
    <property type="evidence" value="ECO:0007669"/>
    <property type="project" value="UniProtKB-UniRule"/>
</dbReference>
<proteinExistence type="inferred from homology"/>
<evidence type="ECO:0000256" key="12">
    <source>
        <dbReference type="ARBA" id="ARBA00023201"/>
    </source>
</evidence>
<evidence type="ECO:0000256" key="10">
    <source>
        <dbReference type="ARBA" id="ARBA00023065"/>
    </source>
</evidence>
<evidence type="ECO:0000256" key="6">
    <source>
        <dbReference type="ARBA" id="ARBA00022847"/>
    </source>
</evidence>
<dbReference type="Pfam" id="PF00474">
    <property type="entry name" value="SSF"/>
    <property type="match status" value="1"/>
</dbReference>
<feature type="transmembrane region" description="Helical" evidence="15">
    <location>
        <begin position="201"/>
        <end position="221"/>
    </location>
</feature>
<keyword evidence="11 15" id="KW-0472">Membrane</keyword>
<feature type="transmembrane region" description="Helical" evidence="15">
    <location>
        <begin position="241"/>
        <end position="261"/>
    </location>
</feature>
<keyword evidence="9 15" id="KW-0915">Sodium</keyword>
<dbReference type="Gene3D" id="1.20.1730.10">
    <property type="entry name" value="Sodium/glucose cotransporter"/>
    <property type="match status" value="1"/>
</dbReference>
<feature type="transmembrane region" description="Helical" evidence="15">
    <location>
        <begin position="174"/>
        <end position="194"/>
    </location>
</feature>
<reference evidence="16 17" key="1">
    <citation type="submission" date="2020-08" db="EMBL/GenBank/DDBJ databases">
        <title>Genomic Encyclopedia of Type Strains, Phase IV (KMG-IV): sequencing the most valuable type-strain genomes for metagenomic binning, comparative biology and taxonomic classification.</title>
        <authorList>
            <person name="Goeker M."/>
        </authorList>
    </citation>
    <scope>NUCLEOTIDE SEQUENCE [LARGE SCALE GENOMIC DNA]</scope>
    <source>
        <strain evidence="16 17">DSM 19163</strain>
    </source>
</reference>
<dbReference type="NCBIfam" id="TIGR02121">
    <property type="entry name" value="Na_Pro_sym"/>
    <property type="match status" value="1"/>
</dbReference>
<gene>
    <name evidence="16" type="ORF">HNQ45_000720</name>
</gene>
<dbReference type="InterPro" id="IPR038377">
    <property type="entry name" value="Na/Glc_symporter_sf"/>
</dbReference>
<feature type="transmembrane region" description="Helical" evidence="15">
    <location>
        <begin position="287"/>
        <end position="308"/>
    </location>
</feature>
<keyword evidence="3 15" id="KW-0813">Transport</keyword>
<evidence type="ECO:0000256" key="3">
    <source>
        <dbReference type="ARBA" id="ARBA00022448"/>
    </source>
</evidence>
<organism evidence="16 17">
    <name type="scientific">Nosocomiicoccus ampullae</name>
    <dbReference type="NCBI Taxonomy" id="489910"/>
    <lineage>
        <taxon>Bacteria</taxon>
        <taxon>Bacillati</taxon>
        <taxon>Bacillota</taxon>
        <taxon>Bacilli</taxon>
        <taxon>Bacillales</taxon>
        <taxon>Staphylococcaceae</taxon>
        <taxon>Nosocomiicoccus</taxon>
    </lineage>
</organism>
<comment type="catalytic activity">
    <reaction evidence="13">
        <text>L-proline(in) + Na(+)(in) = L-proline(out) + Na(+)(out)</text>
        <dbReference type="Rhea" id="RHEA:28967"/>
        <dbReference type="ChEBI" id="CHEBI:29101"/>
        <dbReference type="ChEBI" id="CHEBI:60039"/>
    </reaction>
</comment>
<evidence type="ECO:0000256" key="14">
    <source>
        <dbReference type="RuleBase" id="RU362091"/>
    </source>
</evidence>
<dbReference type="NCBIfam" id="TIGR00813">
    <property type="entry name" value="sss"/>
    <property type="match status" value="1"/>
</dbReference>
<evidence type="ECO:0000256" key="5">
    <source>
        <dbReference type="ARBA" id="ARBA00022692"/>
    </source>
</evidence>
<accession>A0A9Q2CZF4</accession>
<name>A0A9Q2CZF4_9STAP</name>
<dbReference type="GO" id="GO:0005886">
    <property type="term" value="C:plasma membrane"/>
    <property type="evidence" value="ECO:0007669"/>
    <property type="project" value="UniProtKB-SubCell"/>
</dbReference>
<keyword evidence="4 15" id="KW-1003">Cell membrane</keyword>